<dbReference type="STRING" id="927083.DB32_008484"/>
<dbReference type="EMBL" id="CP011125">
    <property type="protein sequence ID" value="AKF11335.1"/>
    <property type="molecule type" value="Genomic_DNA"/>
</dbReference>
<evidence type="ECO:0000256" key="3">
    <source>
        <dbReference type="ARBA" id="ARBA00009381"/>
    </source>
</evidence>
<feature type="active site" description="Nucleophile" evidence="9">
    <location>
        <position position="386"/>
    </location>
</feature>
<evidence type="ECO:0000256" key="9">
    <source>
        <dbReference type="PIRSR" id="PIRSR600101-1"/>
    </source>
</evidence>
<feature type="binding site" evidence="10">
    <location>
        <position position="477"/>
    </location>
    <ligand>
        <name>L-glutamate</name>
        <dbReference type="ChEBI" id="CHEBI:29985"/>
    </ligand>
</feature>
<dbReference type="EC" id="2.3.2.2" evidence="11"/>
<dbReference type="KEGG" id="samy:DB32_008484"/>
<feature type="binding site" evidence="10">
    <location>
        <begin position="455"/>
        <end position="456"/>
    </location>
    <ligand>
        <name>L-glutamate</name>
        <dbReference type="ChEBI" id="CHEBI:29985"/>
    </ligand>
</feature>
<feature type="binding site" evidence="10">
    <location>
        <position position="426"/>
    </location>
    <ligand>
        <name>L-glutamate</name>
        <dbReference type="ChEBI" id="CHEBI:29985"/>
    </ligand>
</feature>
<dbReference type="NCBIfam" id="TIGR00066">
    <property type="entry name" value="g_glut_trans"/>
    <property type="match status" value="1"/>
</dbReference>
<accession>A0A0F6YMR6</accession>
<dbReference type="GO" id="GO:0006751">
    <property type="term" value="P:glutathione catabolic process"/>
    <property type="evidence" value="ECO:0007669"/>
    <property type="project" value="UniProtKB-UniRule"/>
</dbReference>
<evidence type="ECO:0000256" key="6">
    <source>
        <dbReference type="ARBA" id="ARBA00023145"/>
    </source>
</evidence>
<protein>
    <recommendedName>
        <fullName evidence="11">Glutathione hydrolase proenzyme</fullName>
        <ecNumber evidence="11">2.3.2.2</ecNumber>
        <ecNumber evidence="11">3.4.19.13</ecNumber>
    </recommendedName>
    <component>
        <recommendedName>
            <fullName evidence="11">Glutathione hydrolase large chain</fullName>
        </recommendedName>
    </component>
    <component>
        <recommendedName>
            <fullName evidence="11">Glutathione hydrolase small chain</fullName>
        </recommendedName>
    </component>
</protein>
<evidence type="ECO:0000256" key="1">
    <source>
        <dbReference type="ARBA" id="ARBA00001049"/>
    </source>
</evidence>
<evidence type="ECO:0000256" key="10">
    <source>
        <dbReference type="PIRSR" id="PIRSR600101-2"/>
    </source>
</evidence>
<dbReference type="InterPro" id="IPR000101">
    <property type="entry name" value="GGT_peptidase"/>
</dbReference>
<comment type="catalytic activity">
    <reaction evidence="1 11">
        <text>an S-substituted glutathione + H2O = an S-substituted L-cysteinylglycine + L-glutamate</text>
        <dbReference type="Rhea" id="RHEA:59468"/>
        <dbReference type="ChEBI" id="CHEBI:15377"/>
        <dbReference type="ChEBI" id="CHEBI:29985"/>
        <dbReference type="ChEBI" id="CHEBI:90779"/>
        <dbReference type="ChEBI" id="CHEBI:143103"/>
        <dbReference type="EC" id="3.4.19.13"/>
    </reaction>
</comment>
<feature type="signal peptide" evidence="12">
    <location>
        <begin position="1"/>
        <end position="27"/>
    </location>
</feature>
<dbReference type="InterPro" id="IPR051792">
    <property type="entry name" value="GGT_bact"/>
</dbReference>
<evidence type="ECO:0000256" key="5">
    <source>
        <dbReference type="ARBA" id="ARBA00022801"/>
    </source>
</evidence>
<dbReference type="GO" id="GO:0006750">
    <property type="term" value="P:glutathione biosynthetic process"/>
    <property type="evidence" value="ECO:0007669"/>
    <property type="project" value="UniProtKB-KW"/>
</dbReference>
<sequence>MRRVALGLACLAVVLVGQATPSRPSHAAVYARYAVAADHPLASDAGARVLAAGGNAADAAAATMLALGVVSPASSGLGGGGFALYYRASDRSLTFLDFRETAPGAATNDMFARREGDTDEVAAQRSMTGGLAVAVPGEPAGIDALIARFGSRRVTRAQIASHAERYAREGFAVSRYVSDSSRVALALLRGDTLLAGWLGADGIAQGARITNPQLAATLRTFGRQGAAPFYRGAIARAIVDAVSARGGVMTAEDLAGYAVRERTPISRDAFGRRWVSAPPPSAGGITMLQSLALLEAWQPEGGWREGAAFRHALTQSWIGSYVDRAAYLGDPDHADVPTAALLADDRIARRAAIFDRDRALPAERWELPLAPDETRAPSAPPSDHGTSHLCVVDEEGNIAAVTTTVNLLFGARVSAAGMVLNDEMDDFARELGAPNAFGLPGGAANLPRPGARPVSSMAPTIVFEGSRPVMCVGASGGSRIPTATEQVALVSLLFDAEIGEAMSRPRVHQQGSPATTLVERGVDTGTRLALWRRGHDVSETPTVANVQTIRIVRRDGVVELHAASDPRKDGEPRGE</sequence>
<evidence type="ECO:0000313" key="13">
    <source>
        <dbReference type="EMBL" id="AKF11335.1"/>
    </source>
</evidence>
<dbReference type="Proteomes" id="UP000034883">
    <property type="component" value="Chromosome"/>
</dbReference>
<evidence type="ECO:0000256" key="11">
    <source>
        <dbReference type="RuleBase" id="RU368036"/>
    </source>
</evidence>
<dbReference type="InterPro" id="IPR043138">
    <property type="entry name" value="GGT_lsub"/>
</dbReference>
<dbReference type="PANTHER" id="PTHR43199:SF1">
    <property type="entry name" value="GLUTATHIONE HYDROLASE PROENZYME"/>
    <property type="match status" value="1"/>
</dbReference>
<keyword evidence="14" id="KW-1185">Reference proteome</keyword>
<comment type="similarity">
    <text evidence="3 11">Belongs to the gamma-glutamyltransferase family.</text>
</comment>
<feature type="binding site" evidence="10">
    <location>
        <begin position="404"/>
        <end position="406"/>
    </location>
    <ligand>
        <name>L-glutamate</name>
        <dbReference type="ChEBI" id="CHEBI:29985"/>
    </ligand>
</feature>
<dbReference type="InterPro" id="IPR043137">
    <property type="entry name" value="GGT_ssub_C"/>
</dbReference>
<proteinExistence type="inferred from homology"/>
<keyword evidence="5 11" id="KW-0378">Hydrolase</keyword>
<dbReference type="UniPathway" id="UPA00204"/>
<dbReference type="Gene3D" id="3.60.20.40">
    <property type="match status" value="1"/>
</dbReference>
<dbReference type="GO" id="GO:0103068">
    <property type="term" value="F:leukotriene C4 gamma-glutamyl transferase activity"/>
    <property type="evidence" value="ECO:0007669"/>
    <property type="project" value="UniProtKB-EC"/>
</dbReference>
<keyword evidence="6 11" id="KW-0865">Zymogen</keyword>
<keyword evidence="4 11" id="KW-0808">Transferase</keyword>
<evidence type="ECO:0000256" key="8">
    <source>
        <dbReference type="ARBA" id="ARBA00047417"/>
    </source>
</evidence>
<dbReference type="PANTHER" id="PTHR43199">
    <property type="entry name" value="GLUTATHIONE HYDROLASE"/>
    <property type="match status" value="1"/>
</dbReference>
<evidence type="ECO:0000256" key="4">
    <source>
        <dbReference type="ARBA" id="ARBA00022679"/>
    </source>
</evidence>
<dbReference type="Gene3D" id="1.10.246.130">
    <property type="match status" value="1"/>
</dbReference>
<comment type="pathway">
    <text evidence="11">Sulfur metabolism; glutathione metabolism.</text>
</comment>
<comment type="PTM">
    <text evidence="11">Cleaved by autocatalysis into a large and a small subunit.</text>
</comment>
<keyword evidence="7 11" id="KW-0012">Acyltransferase</keyword>
<gene>
    <name evidence="13" type="ORF">DB32_008484</name>
</gene>
<name>A0A0F6YMR6_9BACT</name>
<dbReference type="SUPFAM" id="SSF56235">
    <property type="entry name" value="N-terminal nucleophile aminohydrolases (Ntn hydrolases)"/>
    <property type="match status" value="1"/>
</dbReference>
<evidence type="ECO:0000313" key="14">
    <source>
        <dbReference type="Proteomes" id="UP000034883"/>
    </source>
</evidence>
<dbReference type="AlphaFoldDB" id="A0A0F6YMR6"/>
<dbReference type="RefSeq" id="WP_053238211.1">
    <property type="nucleotide sequence ID" value="NZ_CP011125.1"/>
</dbReference>
<organism evidence="13 14">
    <name type="scientific">Sandaracinus amylolyticus</name>
    <dbReference type="NCBI Taxonomy" id="927083"/>
    <lineage>
        <taxon>Bacteria</taxon>
        <taxon>Pseudomonadati</taxon>
        <taxon>Myxococcota</taxon>
        <taxon>Polyangia</taxon>
        <taxon>Polyangiales</taxon>
        <taxon>Sandaracinaceae</taxon>
        <taxon>Sandaracinus</taxon>
    </lineage>
</organism>
<dbReference type="OrthoDB" id="5297205at2"/>
<keyword evidence="11" id="KW-0317">Glutathione biosynthesis</keyword>
<evidence type="ECO:0000256" key="7">
    <source>
        <dbReference type="ARBA" id="ARBA00023315"/>
    </source>
</evidence>
<comment type="catalytic activity">
    <reaction evidence="2 11">
        <text>glutathione + H2O = L-cysteinylglycine + L-glutamate</text>
        <dbReference type="Rhea" id="RHEA:28807"/>
        <dbReference type="ChEBI" id="CHEBI:15377"/>
        <dbReference type="ChEBI" id="CHEBI:29985"/>
        <dbReference type="ChEBI" id="CHEBI:57925"/>
        <dbReference type="ChEBI" id="CHEBI:61694"/>
        <dbReference type="EC" id="3.4.19.13"/>
    </reaction>
</comment>
<dbReference type="InterPro" id="IPR029055">
    <property type="entry name" value="Ntn_hydrolases_N"/>
</dbReference>
<feature type="binding site" evidence="10">
    <location>
        <position position="99"/>
    </location>
    <ligand>
        <name>L-glutamate</name>
        <dbReference type="ChEBI" id="CHEBI:29985"/>
    </ligand>
</feature>
<reference evidence="13 14" key="1">
    <citation type="submission" date="2015-03" db="EMBL/GenBank/DDBJ databases">
        <title>Genome assembly of Sandaracinus amylolyticus DSM 53668.</title>
        <authorList>
            <person name="Sharma G."/>
            <person name="Subramanian S."/>
        </authorList>
    </citation>
    <scope>NUCLEOTIDE SEQUENCE [LARGE SCALE GENOMIC DNA]</scope>
    <source>
        <strain evidence="13 14">DSM 53668</strain>
    </source>
</reference>
<dbReference type="EC" id="3.4.19.13" evidence="11"/>
<dbReference type="Pfam" id="PF01019">
    <property type="entry name" value="G_glu_transpept"/>
    <property type="match status" value="1"/>
</dbReference>
<comment type="catalytic activity">
    <reaction evidence="8 11">
        <text>an N-terminal (5-L-glutamyl)-[peptide] + an alpha-amino acid = 5-L-glutamyl amino acid + an N-terminal L-alpha-aminoacyl-[peptide]</text>
        <dbReference type="Rhea" id="RHEA:23904"/>
        <dbReference type="Rhea" id="RHEA-COMP:9780"/>
        <dbReference type="Rhea" id="RHEA-COMP:9795"/>
        <dbReference type="ChEBI" id="CHEBI:77644"/>
        <dbReference type="ChEBI" id="CHEBI:78597"/>
        <dbReference type="ChEBI" id="CHEBI:78599"/>
        <dbReference type="ChEBI" id="CHEBI:78608"/>
        <dbReference type="EC" id="2.3.2.2"/>
    </reaction>
</comment>
<dbReference type="PRINTS" id="PR01210">
    <property type="entry name" value="GGTRANSPTASE"/>
</dbReference>
<evidence type="ECO:0000256" key="12">
    <source>
        <dbReference type="SAM" id="SignalP"/>
    </source>
</evidence>
<evidence type="ECO:0000256" key="2">
    <source>
        <dbReference type="ARBA" id="ARBA00001089"/>
    </source>
</evidence>
<keyword evidence="12" id="KW-0732">Signal</keyword>
<feature type="chain" id="PRO_5002513044" description="Glutathione hydrolase proenzyme" evidence="12">
    <location>
        <begin position="28"/>
        <end position="575"/>
    </location>
</feature>
<comment type="subunit">
    <text evidence="11">This enzyme consists of two polypeptide chains, which are synthesized in precursor form from a single polypeptide.</text>
</comment>
<dbReference type="GO" id="GO:0036374">
    <property type="term" value="F:glutathione hydrolase activity"/>
    <property type="evidence" value="ECO:0007669"/>
    <property type="project" value="UniProtKB-UniRule"/>
</dbReference>